<organism evidence="1 2">
    <name type="scientific">Chitinophaga eiseniae</name>
    <dbReference type="NCBI Taxonomy" id="634771"/>
    <lineage>
        <taxon>Bacteria</taxon>
        <taxon>Pseudomonadati</taxon>
        <taxon>Bacteroidota</taxon>
        <taxon>Chitinophagia</taxon>
        <taxon>Chitinophagales</taxon>
        <taxon>Chitinophagaceae</taxon>
        <taxon>Chitinophaga</taxon>
    </lineage>
</organism>
<accession>A0A1T4Q2Y0</accession>
<evidence type="ECO:0000313" key="1">
    <source>
        <dbReference type="EMBL" id="SJZ98140.1"/>
    </source>
</evidence>
<sequence>MFLMAELVVLPAKQPASAKTCYIFYILPEILFVCLFHG</sequence>
<dbReference type="STRING" id="634771.SAMN04488128_102141"/>
<dbReference type="EMBL" id="FUWZ01000002">
    <property type="protein sequence ID" value="SJZ98140.1"/>
    <property type="molecule type" value="Genomic_DNA"/>
</dbReference>
<gene>
    <name evidence="1" type="ORF">SAMN04488128_102141</name>
</gene>
<keyword evidence="2" id="KW-1185">Reference proteome</keyword>
<proteinExistence type="predicted"/>
<protein>
    <submittedName>
        <fullName evidence="1">Uncharacterized protein</fullName>
    </submittedName>
</protein>
<evidence type="ECO:0000313" key="2">
    <source>
        <dbReference type="Proteomes" id="UP000190367"/>
    </source>
</evidence>
<name>A0A1T4Q2Y0_9BACT</name>
<reference evidence="2" key="1">
    <citation type="submission" date="2017-02" db="EMBL/GenBank/DDBJ databases">
        <authorList>
            <person name="Varghese N."/>
            <person name="Submissions S."/>
        </authorList>
    </citation>
    <scope>NUCLEOTIDE SEQUENCE [LARGE SCALE GENOMIC DNA]</scope>
    <source>
        <strain evidence="2">DSM 22224</strain>
    </source>
</reference>
<dbReference type="Proteomes" id="UP000190367">
    <property type="component" value="Unassembled WGS sequence"/>
</dbReference>
<dbReference type="AlphaFoldDB" id="A0A1T4Q2Y0"/>